<reference evidence="2 3" key="1">
    <citation type="journal article" date="2024" name="IMA Fungus">
        <title>Apiospora arundinis, a panoply of carbohydrate-active enzymes and secondary metabolites.</title>
        <authorList>
            <person name="Sorensen T."/>
            <person name="Petersen C."/>
            <person name="Muurmann A.T."/>
            <person name="Christiansen J.V."/>
            <person name="Brundto M.L."/>
            <person name="Overgaard C.K."/>
            <person name="Boysen A.T."/>
            <person name="Wollenberg R.D."/>
            <person name="Larsen T.O."/>
            <person name="Sorensen J.L."/>
            <person name="Nielsen K.L."/>
            <person name="Sondergaard T.E."/>
        </authorList>
    </citation>
    <scope>NUCLEOTIDE SEQUENCE [LARGE SCALE GENOMIC DNA]</scope>
    <source>
        <strain evidence="2 3">AAU 773</strain>
    </source>
</reference>
<keyword evidence="2" id="KW-0269">Exonuclease</keyword>
<dbReference type="GO" id="GO:0004527">
    <property type="term" value="F:exonuclease activity"/>
    <property type="evidence" value="ECO:0007669"/>
    <property type="project" value="UniProtKB-KW"/>
</dbReference>
<dbReference type="InterPro" id="IPR012337">
    <property type="entry name" value="RNaseH-like_sf"/>
</dbReference>
<organism evidence="2 3">
    <name type="scientific">Apiospora arundinis</name>
    <dbReference type="NCBI Taxonomy" id="335852"/>
    <lineage>
        <taxon>Eukaryota</taxon>
        <taxon>Fungi</taxon>
        <taxon>Dikarya</taxon>
        <taxon>Ascomycota</taxon>
        <taxon>Pezizomycotina</taxon>
        <taxon>Sordariomycetes</taxon>
        <taxon>Xylariomycetidae</taxon>
        <taxon>Amphisphaeriales</taxon>
        <taxon>Apiosporaceae</taxon>
        <taxon>Apiospora</taxon>
    </lineage>
</organism>
<evidence type="ECO:0000259" key="1">
    <source>
        <dbReference type="SMART" id="SM00474"/>
    </source>
</evidence>
<dbReference type="SMART" id="SM00474">
    <property type="entry name" value="35EXOc"/>
    <property type="match status" value="1"/>
</dbReference>
<gene>
    <name evidence="2" type="ORF">PGQ11_007728</name>
</gene>
<dbReference type="Proteomes" id="UP001390339">
    <property type="component" value="Unassembled WGS sequence"/>
</dbReference>
<dbReference type="EMBL" id="JAPCWZ010000004">
    <property type="protein sequence ID" value="KAK8869150.1"/>
    <property type="molecule type" value="Genomic_DNA"/>
</dbReference>
<keyword evidence="2" id="KW-0540">Nuclease</keyword>
<dbReference type="Gene3D" id="3.30.420.10">
    <property type="entry name" value="Ribonuclease H-like superfamily/Ribonuclease H"/>
    <property type="match status" value="1"/>
</dbReference>
<dbReference type="PANTHER" id="PTHR43040:SF1">
    <property type="entry name" value="RIBONUCLEASE D"/>
    <property type="match status" value="1"/>
</dbReference>
<sequence length="281" mass="31507">MATTAIITTTGVSSENNVEAITEVLAKTELGDVPQTGLINTPAAIAALVDNLYDQPTTSPSLFLDLEGVNLSRHGSISILQIFVRPQNRTYLVDVHTLGNRAFSTPGKACKETLKGLLESDTIPKVFFDVRNDSDALFGNFQVDLAGIQDLQLMELATRAFNRRHINGLSRCIERDCPMTSGERHDWNHIKEQGVKLFAPEKGGSYEVFNERPLPEKVRLYCVQDVQFLPRLWSYYHAKLSEKWKTRVLAASKDRVILSQTPDFNGKGKHMALAPKDWSRY</sequence>
<dbReference type="Pfam" id="PF01612">
    <property type="entry name" value="DNA_pol_A_exo1"/>
    <property type="match status" value="1"/>
</dbReference>
<accession>A0ABR2IWC4</accession>
<feature type="domain" description="3'-5' exonuclease" evidence="1">
    <location>
        <begin position="36"/>
        <end position="241"/>
    </location>
</feature>
<name>A0ABR2IWC4_9PEZI</name>
<dbReference type="InterPro" id="IPR002562">
    <property type="entry name" value="3'-5'_exonuclease_dom"/>
</dbReference>
<keyword evidence="2" id="KW-0378">Hydrolase</keyword>
<evidence type="ECO:0000313" key="2">
    <source>
        <dbReference type="EMBL" id="KAK8869150.1"/>
    </source>
</evidence>
<dbReference type="PANTHER" id="PTHR43040">
    <property type="entry name" value="RIBONUCLEASE D"/>
    <property type="match status" value="1"/>
</dbReference>
<protein>
    <submittedName>
        <fullName evidence="2">3' 5' exonuclease</fullName>
    </submittedName>
</protein>
<keyword evidence="3" id="KW-1185">Reference proteome</keyword>
<proteinExistence type="predicted"/>
<evidence type="ECO:0000313" key="3">
    <source>
        <dbReference type="Proteomes" id="UP001390339"/>
    </source>
</evidence>
<comment type="caution">
    <text evidence="2">The sequence shown here is derived from an EMBL/GenBank/DDBJ whole genome shotgun (WGS) entry which is preliminary data.</text>
</comment>
<dbReference type="InterPro" id="IPR036397">
    <property type="entry name" value="RNaseH_sf"/>
</dbReference>
<dbReference type="SUPFAM" id="SSF53098">
    <property type="entry name" value="Ribonuclease H-like"/>
    <property type="match status" value="1"/>
</dbReference>